<evidence type="ECO:0000313" key="3">
    <source>
        <dbReference type="Proteomes" id="UP000176723"/>
    </source>
</evidence>
<comment type="caution">
    <text evidence="2">The sequence shown here is derived from an EMBL/GenBank/DDBJ whole genome shotgun (WGS) entry which is preliminary data.</text>
</comment>
<reference evidence="2 3" key="1">
    <citation type="journal article" date="2016" name="Nat. Commun.">
        <title>Thousands of microbial genomes shed light on interconnected biogeochemical processes in an aquifer system.</title>
        <authorList>
            <person name="Anantharaman K."/>
            <person name="Brown C.T."/>
            <person name="Hug L.A."/>
            <person name="Sharon I."/>
            <person name="Castelle C.J."/>
            <person name="Probst A.J."/>
            <person name="Thomas B.C."/>
            <person name="Singh A."/>
            <person name="Wilkins M.J."/>
            <person name="Karaoz U."/>
            <person name="Brodie E.L."/>
            <person name="Williams K.H."/>
            <person name="Hubbard S.S."/>
            <person name="Banfield J.F."/>
        </authorList>
    </citation>
    <scope>NUCLEOTIDE SEQUENCE [LARGE SCALE GENOMIC DNA]</scope>
</reference>
<keyword evidence="1" id="KW-0472">Membrane</keyword>
<evidence type="ECO:0000313" key="2">
    <source>
        <dbReference type="EMBL" id="OGY22445.1"/>
    </source>
</evidence>
<keyword evidence="1" id="KW-0812">Transmembrane</keyword>
<feature type="transmembrane region" description="Helical" evidence="1">
    <location>
        <begin position="36"/>
        <end position="54"/>
    </location>
</feature>
<sequence length="87" mass="10017">MKKKRRMPEFDHYIALASILGAGLSLFLYYRYSRETQAYVIFTTAIGYTVWGVLHHKLIHYLTIEIIFEYVLVAALGSLVVLSLVGY</sequence>
<protein>
    <submittedName>
        <fullName evidence="2">Uncharacterized protein</fullName>
    </submittedName>
</protein>
<gene>
    <name evidence="2" type="ORF">A3A65_04810</name>
</gene>
<proteinExistence type="predicted"/>
<dbReference type="EMBL" id="MHCL01000003">
    <property type="protein sequence ID" value="OGY22445.1"/>
    <property type="molecule type" value="Genomic_DNA"/>
</dbReference>
<feature type="transmembrane region" description="Helical" evidence="1">
    <location>
        <begin position="66"/>
        <end position="85"/>
    </location>
</feature>
<feature type="transmembrane region" description="Helical" evidence="1">
    <location>
        <begin position="12"/>
        <end position="30"/>
    </location>
</feature>
<accession>A0A1G1W460</accession>
<evidence type="ECO:0000256" key="1">
    <source>
        <dbReference type="SAM" id="Phobius"/>
    </source>
</evidence>
<keyword evidence="1" id="KW-1133">Transmembrane helix</keyword>
<name>A0A1G1W460_9BACT</name>
<organism evidence="2 3">
    <name type="scientific">Candidatus Chisholmbacteria bacterium RIFCSPLOWO2_01_FULL_49_14</name>
    <dbReference type="NCBI Taxonomy" id="1797593"/>
    <lineage>
        <taxon>Bacteria</taxon>
        <taxon>Candidatus Chisholmiibacteriota</taxon>
    </lineage>
</organism>
<dbReference type="AlphaFoldDB" id="A0A1G1W460"/>
<dbReference type="Proteomes" id="UP000176723">
    <property type="component" value="Unassembled WGS sequence"/>
</dbReference>